<dbReference type="PANTHER" id="PTHR33336">
    <property type="entry name" value="QUINOL MONOOXYGENASE YGIN-RELATED"/>
    <property type="match status" value="1"/>
</dbReference>
<dbReference type="InterPro" id="IPR007138">
    <property type="entry name" value="ABM_dom"/>
</dbReference>
<protein>
    <submittedName>
        <fullName evidence="2">Quinol monooxygenase YgiN</fullName>
    </submittedName>
</protein>
<name>A0A1I1I2L1_9FLAO</name>
<dbReference type="PROSITE" id="PS51725">
    <property type="entry name" value="ABM"/>
    <property type="match status" value="1"/>
</dbReference>
<dbReference type="STRING" id="1334022.SAMN04487907_103205"/>
<keyword evidence="2" id="KW-0503">Monooxygenase</keyword>
<reference evidence="3" key="1">
    <citation type="submission" date="2016-10" db="EMBL/GenBank/DDBJ databases">
        <authorList>
            <person name="Varghese N."/>
            <person name="Submissions S."/>
        </authorList>
    </citation>
    <scope>NUCLEOTIDE SEQUENCE [LARGE SCALE GENOMIC DNA]</scope>
    <source>
        <strain evidence="3">DSM 24499</strain>
    </source>
</reference>
<sequence>MVSSFRGNLESRNMKRTYFKAILFLLLAIGGANFSNAQEEKSFQKLTKLPLREGGYESFLSLMRINVTQSQKEEGNISSTLFGKTDDYTIYLVERFKDKAAWDAHEENVYARSVDGIAPAATMNMLHETILKEIEEIPAESTTTVTPEENTQNIIVWFTTKPNTKEAFVEAMSRAIPEARNAEGNLGYNIYQNADNEDEFIVIERWKNAEVHQAHLQNDYSLQLNKDLEGLLTEEPQQNREVLKNISE</sequence>
<keyword evidence="3" id="KW-1185">Reference proteome</keyword>
<dbReference type="EMBL" id="FOKV01000003">
    <property type="protein sequence ID" value="SFC28458.1"/>
    <property type="molecule type" value="Genomic_DNA"/>
</dbReference>
<evidence type="ECO:0000259" key="1">
    <source>
        <dbReference type="PROSITE" id="PS51725"/>
    </source>
</evidence>
<keyword evidence="2" id="KW-0560">Oxidoreductase</keyword>
<feature type="domain" description="ABM" evidence="1">
    <location>
        <begin position="152"/>
        <end position="242"/>
    </location>
</feature>
<evidence type="ECO:0000313" key="2">
    <source>
        <dbReference type="EMBL" id="SFC28458.1"/>
    </source>
</evidence>
<dbReference type="GO" id="GO:0004497">
    <property type="term" value="F:monooxygenase activity"/>
    <property type="evidence" value="ECO:0007669"/>
    <property type="project" value="UniProtKB-KW"/>
</dbReference>
<organism evidence="2 3">
    <name type="scientific">Zunongwangia mangrovi</name>
    <dbReference type="NCBI Taxonomy" id="1334022"/>
    <lineage>
        <taxon>Bacteria</taxon>
        <taxon>Pseudomonadati</taxon>
        <taxon>Bacteroidota</taxon>
        <taxon>Flavobacteriia</taxon>
        <taxon>Flavobacteriales</taxon>
        <taxon>Flavobacteriaceae</taxon>
        <taxon>Zunongwangia</taxon>
    </lineage>
</organism>
<proteinExistence type="predicted"/>
<accession>A0A1I1I2L1</accession>
<dbReference type="InterPro" id="IPR011008">
    <property type="entry name" value="Dimeric_a/b-barrel"/>
</dbReference>
<dbReference type="SUPFAM" id="SSF54909">
    <property type="entry name" value="Dimeric alpha+beta barrel"/>
    <property type="match status" value="2"/>
</dbReference>
<dbReference type="Pfam" id="PF03992">
    <property type="entry name" value="ABM"/>
    <property type="match status" value="2"/>
</dbReference>
<gene>
    <name evidence="2" type="ORF">SAMN04487907_103205</name>
</gene>
<dbReference type="Gene3D" id="3.30.70.100">
    <property type="match status" value="1"/>
</dbReference>
<dbReference type="PANTHER" id="PTHR33336:SF15">
    <property type="entry name" value="ABM DOMAIN-CONTAINING PROTEIN"/>
    <property type="match status" value="1"/>
</dbReference>
<dbReference type="Proteomes" id="UP000199438">
    <property type="component" value="Unassembled WGS sequence"/>
</dbReference>
<dbReference type="InterPro" id="IPR050744">
    <property type="entry name" value="AI-2_Isomerase_LsrG"/>
</dbReference>
<evidence type="ECO:0000313" key="3">
    <source>
        <dbReference type="Proteomes" id="UP000199438"/>
    </source>
</evidence>
<dbReference type="AlphaFoldDB" id="A0A1I1I2L1"/>
<dbReference type="OrthoDB" id="9792284at2"/>